<accession>A0AAJ7RHV5</accession>
<dbReference type="RefSeq" id="XP_024941168.1">
    <property type="nucleotide sequence ID" value="XM_025085400.1"/>
</dbReference>
<keyword evidence="1" id="KW-1185">Reference proteome</keyword>
<evidence type="ECO:0000313" key="2">
    <source>
        <dbReference type="RefSeq" id="XP_024941168.1"/>
    </source>
</evidence>
<dbReference type="Proteomes" id="UP000694920">
    <property type="component" value="Unplaced"/>
</dbReference>
<proteinExistence type="predicted"/>
<gene>
    <name evidence="2" type="primary">LOC112494407</name>
</gene>
<evidence type="ECO:0000313" key="1">
    <source>
        <dbReference type="Proteomes" id="UP000694920"/>
    </source>
</evidence>
<sequence length="313" mass="35941">MVVGGYVRRYCDDLFFRYRLRQYCSDHRTDRTIAFTTIMYKKQVLLSTVYGLNRSFSKQVITGFSLNRSGSLSPVIRIVNQDYSGVEFQPTEWAIITDHFPVIDKFFTAEDNIKEVPEAFNTPILMPTHELAFTYSYGERAIIIKPAMPVSTDNDGLGVKRAGTYTPTVVMKRVSYLNLQRVLRCVTFQITRLHEITDSADNFIDQQRGISSITDIEQWEFIKIHVLGGATASEIHRLLHKSTGKTAYSLSTLELEDKRYWLEMELSEELDIPHSTICRILTDDLKLSRREELEVGLTREIEEGNIAGRCTEA</sequence>
<reference evidence="2" key="1">
    <citation type="submission" date="2025-08" db="UniProtKB">
        <authorList>
            <consortium name="RefSeq"/>
        </authorList>
    </citation>
    <scope>IDENTIFICATION</scope>
</reference>
<dbReference type="AlphaFoldDB" id="A0AAJ7RHV5"/>
<dbReference type="KEGG" id="ccin:112494407"/>
<dbReference type="GeneID" id="112494407"/>
<organism evidence="1 2">
    <name type="scientific">Cephus cinctus</name>
    <name type="common">Wheat stem sawfly</name>
    <dbReference type="NCBI Taxonomy" id="211228"/>
    <lineage>
        <taxon>Eukaryota</taxon>
        <taxon>Metazoa</taxon>
        <taxon>Ecdysozoa</taxon>
        <taxon>Arthropoda</taxon>
        <taxon>Hexapoda</taxon>
        <taxon>Insecta</taxon>
        <taxon>Pterygota</taxon>
        <taxon>Neoptera</taxon>
        <taxon>Endopterygota</taxon>
        <taxon>Hymenoptera</taxon>
        <taxon>Cephoidea</taxon>
        <taxon>Cephidae</taxon>
        <taxon>Cephus</taxon>
    </lineage>
</organism>
<protein>
    <submittedName>
        <fullName evidence="2">Uncharacterized protein LOC112494407</fullName>
    </submittedName>
</protein>
<name>A0AAJ7RHV5_CEPCN</name>